<reference evidence="1" key="3">
    <citation type="submission" date="2022-06" db="UniProtKB">
        <authorList>
            <consortium name="EnsemblPlants"/>
        </authorList>
    </citation>
    <scope>IDENTIFICATION</scope>
</reference>
<dbReference type="Proteomes" id="UP000015106">
    <property type="component" value="Chromosome 7"/>
</dbReference>
<evidence type="ECO:0000313" key="1">
    <source>
        <dbReference type="EnsemblPlants" id="TuG1812G0700002486.01.T01.cds277941"/>
    </source>
</evidence>
<evidence type="ECO:0000313" key="2">
    <source>
        <dbReference type="Proteomes" id="UP000015106"/>
    </source>
</evidence>
<dbReference type="AlphaFoldDB" id="A0A8R7QXU9"/>
<sequence length="49" mass="4822">MCGDVVEQGRGSGPLLVVDAGSAGEVGRRRGALGVPCPRAQGCAGLVLE</sequence>
<reference evidence="2" key="1">
    <citation type="journal article" date="2013" name="Nature">
        <title>Draft genome of the wheat A-genome progenitor Triticum urartu.</title>
        <authorList>
            <person name="Ling H.Q."/>
            <person name="Zhao S."/>
            <person name="Liu D."/>
            <person name="Wang J."/>
            <person name="Sun H."/>
            <person name="Zhang C."/>
            <person name="Fan H."/>
            <person name="Li D."/>
            <person name="Dong L."/>
            <person name="Tao Y."/>
            <person name="Gao C."/>
            <person name="Wu H."/>
            <person name="Li Y."/>
            <person name="Cui Y."/>
            <person name="Guo X."/>
            <person name="Zheng S."/>
            <person name="Wang B."/>
            <person name="Yu K."/>
            <person name="Liang Q."/>
            <person name="Yang W."/>
            <person name="Lou X."/>
            <person name="Chen J."/>
            <person name="Feng M."/>
            <person name="Jian J."/>
            <person name="Zhang X."/>
            <person name="Luo G."/>
            <person name="Jiang Y."/>
            <person name="Liu J."/>
            <person name="Wang Z."/>
            <person name="Sha Y."/>
            <person name="Zhang B."/>
            <person name="Wu H."/>
            <person name="Tang D."/>
            <person name="Shen Q."/>
            <person name="Xue P."/>
            <person name="Zou S."/>
            <person name="Wang X."/>
            <person name="Liu X."/>
            <person name="Wang F."/>
            <person name="Yang Y."/>
            <person name="An X."/>
            <person name="Dong Z."/>
            <person name="Zhang K."/>
            <person name="Zhang X."/>
            <person name="Luo M.C."/>
            <person name="Dvorak J."/>
            <person name="Tong Y."/>
            <person name="Wang J."/>
            <person name="Yang H."/>
            <person name="Li Z."/>
            <person name="Wang D."/>
            <person name="Zhang A."/>
            <person name="Wang J."/>
        </authorList>
    </citation>
    <scope>NUCLEOTIDE SEQUENCE</scope>
    <source>
        <strain evidence="2">cv. G1812</strain>
    </source>
</reference>
<dbReference type="EnsemblPlants" id="TuG1812G0700002486.01.T01">
    <property type="protein sequence ID" value="TuG1812G0700002486.01.T01.cds277941"/>
    <property type="gene ID" value="TuG1812G0700002486.01"/>
</dbReference>
<dbReference type="Gramene" id="TuG1812G0700002486.01.T01">
    <property type="protein sequence ID" value="TuG1812G0700002486.01.T01.cds277941"/>
    <property type="gene ID" value="TuG1812G0700002486.01"/>
</dbReference>
<keyword evidence="2" id="KW-1185">Reference proteome</keyword>
<accession>A0A8R7QXU9</accession>
<proteinExistence type="predicted"/>
<organism evidence="1 2">
    <name type="scientific">Triticum urartu</name>
    <name type="common">Red wild einkorn</name>
    <name type="synonym">Crithodium urartu</name>
    <dbReference type="NCBI Taxonomy" id="4572"/>
    <lineage>
        <taxon>Eukaryota</taxon>
        <taxon>Viridiplantae</taxon>
        <taxon>Streptophyta</taxon>
        <taxon>Embryophyta</taxon>
        <taxon>Tracheophyta</taxon>
        <taxon>Spermatophyta</taxon>
        <taxon>Magnoliopsida</taxon>
        <taxon>Liliopsida</taxon>
        <taxon>Poales</taxon>
        <taxon>Poaceae</taxon>
        <taxon>BOP clade</taxon>
        <taxon>Pooideae</taxon>
        <taxon>Triticodae</taxon>
        <taxon>Triticeae</taxon>
        <taxon>Triticinae</taxon>
        <taxon>Triticum</taxon>
    </lineage>
</organism>
<protein>
    <submittedName>
        <fullName evidence="1">Uncharacterized protein</fullName>
    </submittedName>
</protein>
<name>A0A8R7QXU9_TRIUA</name>
<reference evidence="1" key="2">
    <citation type="submission" date="2018-03" db="EMBL/GenBank/DDBJ databases">
        <title>The Triticum urartu genome reveals the dynamic nature of wheat genome evolution.</title>
        <authorList>
            <person name="Ling H."/>
            <person name="Ma B."/>
            <person name="Shi X."/>
            <person name="Liu H."/>
            <person name="Dong L."/>
            <person name="Sun H."/>
            <person name="Cao Y."/>
            <person name="Gao Q."/>
            <person name="Zheng S."/>
            <person name="Li Y."/>
            <person name="Yu Y."/>
            <person name="Du H."/>
            <person name="Qi M."/>
            <person name="Li Y."/>
            <person name="Yu H."/>
            <person name="Cui Y."/>
            <person name="Wang N."/>
            <person name="Chen C."/>
            <person name="Wu H."/>
            <person name="Zhao Y."/>
            <person name="Zhang J."/>
            <person name="Li Y."/>
            <person name="Zhou W."/>
            <person name="Zhang B."/>
            <person name="Hu W."/>
            <person name="Eijk M."/>
            <person name="Tang J."/>
            <person name="Witsenboer H."/>
            <person name="Zhao S."/>
            <person name="Li Z."/>
            <person name="Zhang A."/>
            <person name="Wang D."/>
            <person name="Liang C."/>
        </authorList>
    </citation>
    <scope>NUCLEOTIDE SEQUENCE [LARGE SCALE GENOMIC DNA]</scope>
    <source>
        <strain evidence="1">cv. G1812</strain>
    </source>
</reference>